<dbReference type="Gene3D" id="1.25.40.10">
    <property type="entry name" value="Tetratricopeptide repeat domain"/>
    <property type="match status" value="1"/>
</dbReference>
<dbReference type="PANTHER" id="PTHR46050">
    <property type="entry name" value="TPR REPEAT-CONTAINING THIOREDOXIN"/>
    <property type="match status" value="1"/>
</dbReference>
<dbReference type="InterPro" id="IPR011990">
    <property type="entry name" value="TPR-like_helical_dom_sf"/>
</dbReference>
<dbReference type="SUPFAM" id="SSF48452">
    <property type="entry name" value="TPR-like"/>
    <property type="match status" value="1"/>
</dbReference>
<dbReference type="AlphaFoldDB" id="A0A7J7MRS6"/>
<dbReference type="Proteomes" id="UP000541444">
    <property type="component" value="Unassembled WGS sequence"/>
</dbReference>
<evidence type="ECO:0000313" key="2">
    <source>
        <dbReference type="Proteomes" id="UP000541444"/>
    </source>
</evidence>
<gene>
    <name evidence="1" type="ORF">GIB67_037184</name>
</gene>
<dbReference type="EMBL" id="JACGCM010001272">
    <property type="protein sequence ID" value="KAF6157611.1"/>
    <property type="molecule type" value="Genomic_DNA"/>
</dbReference>
<keyword evidence="2" id="KW-1185">Reference proteome</keyword>
<evidence type="ECO:0000313" key="1">
    <source>
        <dbReference type="EMBL" id="KAF6157611.1"/>
    </source>
</evidence>
<proteinExistence type="predicted"/>
<dbReference type="OrthoDB" id="2121326at2759"/>
<protein>
    <submittedName>
        <fullName evidence="1">Uncharacterized protein</fullName>
    </submittedName>
</protein>
<name>A0A7J7MRS6_9MAGN</name>
<dbReference type="GO" id="GO:0005737">
    <property type="term" value="C:cytoplasm"/>
    <property type="evidence" value="ECO:0007669"/>
    <property type="project" value="TreeGrafter"/>
</dbReference>
<accession>A0A7J7MRS6</accession>
<comment type="caution">
    <text evidence="1">The sequence shown here is derived from an EMBL/GenBank/DDBJ whole genome shotgun (WGS) entry which is preliminary data.</text>
</comment>
<dbReference type="InterPro" id="IPR044534">
    <property type="entry name" value="TTL1-4"/>
</dbReference>
<organism evidence="1 2">
    <name type="scientific">Kingdonia uniflora</name>
    <dbReference type="NCBI Taxonomy" id="39325"/>
    <lineage>
        <taxon>Eukaryota</taxon>
        <taxon>Viridiplantae</taxon>
        <taxon>Streptophyta</taxon>
        <taxon>Embryophyta</taxon>
        <taxon>Tracheophyta</taxon>
        <taxon>Spermatophyta</taxon>
        <taxon>Magnoliopsida</taxon>
        <taxon>Ranunculales</taxon>
        <taxon>Circaeasteraceae</taxon>
        <taxon>Kingdonia</taxon>
    </lineage>
</organism>
<reference evidence="1 2" key="1">
    <citation type="journal article" date="2020" name="IScience">
        <title>Genome Sequencing of the Endangered Kingdonia uniflora (Circaeasteraceae, Ranunculales) Reveals Potential Mechanisms of Evolutionary Specialization.</title>
        <authorList>
            <person name="Sun Y."/>
            <person name="Deng T."/>
            <person name="Zhang A."/>
            <person name="Moore M.J."/>
            <person name="Landis J.B."/>
            <person name="Lin N."/>
            <person name="Zhang H."/>
            <person name="Zhang X."/>
            <person name="Huang J."/>
            <person name="Zhang X."/>
            <person name="Sun H."/>
            <person name="Wang H."/>
        </authorList>
    </citation>
    <scope>NUCLEOTIDE SEQUENCE [LARGE SCALE GENOMIC DNA]</scope>
    <source>
        <strain evidence="1">TB1705</strain>
        <tissue evidence="1">Leaf</tissue>
    </source>
</reference>
<sequence length="196" mass="22219">MSGHFRFKVSYSFYRLGQVQNARRHLCLHGQWPDPDELQKLQAVERHIRVCTDARMAGDWNNVLREEDAAGAFSPQDAESSLKAIPKLGHYPTSCSQAEFFEILSEAYMFFVRVQVSMALRLFECAVADAEKAELIDPNNKEISMFLHKVRMVSRAHTRSNDHFKSGCYTEACSAYGEGLMLDPTNSVLFCNRAAS</sequence>
<dbReference type="PANTHER" id="PTHR46050:SF29">
    <property type="entry name" value="TPR REPEAT-CONTAINING THIOREDOXIN TTL4"/>
    <property type="match status" value="1"/>
</dbReference>